<dbReference type="GO" id="GO:0032934">
    <property type="term" value="F:sterol binding"/>
    <property type="evidence" value="ECO:0007669"/>
    <property type="project" value="InterPro"/>
</dbReference>
<evidence type="ECO:0000256" key="17">
    <source>
        <dbReference type="ARBA" id="ARBA00023180"/>
    </source>
</evidence>
<dbReference type="SUPFAM" id="SSF50978">
    <property type="entry name" value="WD40 repeat-like"/>
    <property type="match status" value="1"/>
</dbReference>
<dbReference type="Pfam" id="PF12349">
    <property type="entry name" value="Sterol-sensing"/>
    <property type="match status" value="1"/>
</dbReference>
<dbReference type="SMART" id="SM00320">
    <property type="entry name" value="WD40"/>
    <property type="match status" value="2"/>
</dbReference>
<name>K5X5H5_AGABU</name>
<keyword evidence="17" id="KW-0325">Glycoprotein</keyword>
<gene>
    <name evidence="23" type="ORF">AGABI1DRAFT_53800</name>
</gene>
<dbReference type="InterPro" id="IPR053958">
    <property type="entry name" value="HMGCR/SNAP/NPC1-like_SSD"/>
</dbReference>
<sequence length="1237" mass="136634">MLGYASHTLQSARRLFQRFFLQFGLHCATHQIRLILINGVVITSLFYPALALYSSSQPQSFSVSDLFSPHPTAASGIPNDLVDVWTGYDALRKREDSVSIATCGVGHTLRVERILIQAPVEEDENALNHRILLSTFDMQQQLELALSSGPSPCLKRSDGTCFVVSPLAFWSYDKNALLSDTNILDTLTYPRNASISGVSITPQMVLAGRGSDEHHVTGTKFDYANYLAITYFFPDRDCVDNTGHQYWEDAIKTAVSGTAKVDGQRHPPTIIALEYDINRSRGKGWTALSAFLYFAYFGFFAYVAWSMRRMDALHDRLGVTFTALVEIAVSTITSLSVCALVGFQVNLVPWELLPVVIAFVGAENMFNLVDAVGRTPVTLSVKQRIAEGLSHAGTSNTLKVVSYNCILGIMGGIGSGAVRQFCWFAIVVLVAHWFLAHTFFITVLSIDIQRLELDELLRRDTSSAPSLVRHDSNTSKQPRSGWAKLGHVLKRLLKGRATTNVSLLLLLAITATLYYTTYSTNLNGPQTKPFLRAVTRNHLNTPNEFENLSPDWQLWKTLTPEKPETNVLHIRVEQPLVVTLIHEHSPSQNNRTHRTQSWAAFRLAVWLLKIMVLPIAVTTGLLWLLLLYLLKDAELLEAQQHHVDSDPSEEESVKSLQGHVSFSTLPRAFSSDVELIASSRDGQVIVSVGLRNEITVWNQATRTHMSIDATNLLLRTASSSHANPTLSSVAVEENGEYFAVGTGSGVVAVWKIDTTSIRSLIHLSLENSSAGVTDLQFGKPLPRLKLDHSAPPHLQSNLPNSEFEDLVVLLATFENGIAAKWTINEFATLSYVKPTQNSVISNVFLVRVAPENQILVAFAFNDGSLELVETGDTLPIILPNYHIRPGTQSDLVSHVHACRSELNGTKRLVVATATESGIVSLWDGCTSECISVLEDAAGRVTHLRISPIQCETCHYCGQLPLESISIAFSIDYVVRFFMLYLQDQTRRCSCTRKQLKHASSSDHLGRRSRSDSGTSSLMGSPRVPRARLATAFETPAFPVSGHGVHQRRVSEKEPGRRSSELLNISPSNEDHDGSFHLLPPLDGTSTPMQSPVSFWRNAIAILVREITCERGEWDVWGGEYVGIRRRPRSQGKTRSEMKASVRFHNSVLGLTGATMERWEVWTFDPVLAQMRSSVLVALALKPPEGESTPSTPRSVSSSVDSISRLPFTRVTSLHVASSCAFAGFGNTIGVLHYSNNL</sequence>
<dbReference type="GO" id="GO:0005789">
    <property type="term" value="C:endoplasmic reticulum membrane"/>
    <property type="evidence" value="ECO:0007669"/>
    <property type="project" value="UniProtKB-SubCell"/>
</dbReference>
<evidence type="ECO:0000313" key="23">
    <source>
        <dbReference type="EMBL" id="EKM83086.1"/>
    </source>
</evidence>
<keyword evidence="9" id="KW-0677">Repeat</keyword>
<dbReference type="GO" id="GO:0032933">
    <property type="term" value="P:SREBP signaling pathway"/>
    <property type="evidence" value="ECO:0007669"/>
    <property type="project" value="InterPro"/>
</dbReference>
<dbReference type="RefSeq" id="XP_007326182.1">
    <property type="nucleotide sequence ID" value="XM_007326120.1"/>
</dbReference>
<keyword evidence="13" id="KW-0443">Lipid metabolism</keyword>
<reference evidence="24" key="1">
    <citation type="journal article" date="2012" name="Proc. Natl. Acad. Sci. U.S.A.">
        <title>Genome sequence of the button mushroom Agaricus bisporus reveals mechanisms governing adaptation to a humic-rich ecological niche.</title>
        <authorList>
            <person name="Morin E."/>
            <person name="Kohler A."/>
            <person name="Baker A.R."/>
            <person name="Foulongne-Oriol M."/>
            <person name="Lombard V."/>
            <person name="Nagy L.G."/>
            <person name="Ohm R.A."/>
            <person name="Patyshakuliyeva A."/>
            <person name="Brun A."/>
            <person name="Aerts A.L."/>
            <person name="Bailey A.M."/>
            <person name="Billette C."/>
            <person name="Coutinho P.M."/>
            <person name="Deakin G."/>
            <person name="Doddapaneni H."/>
            <person name="Floudas D."/>
            <person name="Grimwood J."/>
            <person name="Hilden K."/>
            <person name="Kuees U."/>
            <person name="LaButti K.M."/>
            <person name="Lapidus A."/>
            <person name="Lindquist E.A."/>
            <person name="Lucas S.M."/>
            <person name="Murat C."/>
            <person name="Riley R.W."/>
            <person name="Salamov A.A."/>
            <person name="Schmutz J."/>
            <person name="Subramanian V."/>
            <person name="Woesten H.A.B."/>
            <person name="Xu J."/>
            <person name="Eastwood D.C."/>
            <person name="Foster G.D."/>
            <person name="Sonnenberg A.S."/>
            <person name="Cullen D."/>
            <person name="de Vries R.P."/>
            <person name="Lundell T."/>
            <person name="Hibbett D.S."/>
            <person name="Henrissat B."/>
            <person name="Burton K.S."/>
            <person name="Kerrigan R.W."/>
            <person name="Challen M.P."/>
            <person name="Grigoriev I.V."/>
            <person name="Martin F."/>
        </authorList>
    </citation>
    <scope>NUCLEOTIDE SEQUENCE [LARGE SCALE GENOMIC DNA]</scope>
    <source>
        <strain evidence="24">JB137-S8 / ATCC MYA-4627 / FGSC 10392</strain>
    </source>
</reference>
<dbReference type="GO" id="GO:0045540">
    <property type="term" value="P:regulation of cholesterol biosynthetic process"/>
    <property type="evidence" value="ECO:0007669"/>
    <property type="project" value="TreeGrafter"/>
</dbReference>
<feature type="region of interest" description="Disordered" evidence="20">
    <location>
        <begin position="1041"/>
        <end position="1069"/>
    </location>
</feature>
<evidence type="ECO:0000256" key="14">
    <source>
        <dbReference type="ARBA" id="ARBA00023121"/>
    </source>
</evidence>
<keyword evidence="16" id="KW-1207">Sterol metabolism</keyword>
<dbReference type="GeneID" id="18830058"/>
<feature type="transmembrane region" description="Helical" evidence="21">
    <location>
        <begin position="423"/>
        <end position="446"/>
    </location>
</feature>
<feature type="transmembrane region" description="Helical" evidence="21">
    <location>
        <begin position="34"/>
        <end position="53"/>
    </location>
</feature>
<dbReference type="GO" id="GO:0000139">
    <property type="term" value="C:Golgi membrane"/>
    <property type="evidence" value="ECO:0007669"/>
    <property type="project" value="UniProtKB-SubCell"/>
</dbReference>
<dbReference type="EMBL" id="JH971386">
    <property type="protein sequence ID" value="EKM83086.1"/>
    <property type="molecule type" value="Genomic_DNA"/>
</dbReference>
<evidence type="ECO:0000256" key="5">
    <source>
        <dbReference type="ARBA" id="ARBA00019541"/>
    </source>
</evidence>
<dbReference type="Proteomes" id="UP000008493">
    <property type="component" value="Unassembled WGS sequence"/>
</dbReference>
<dbReference type="PANTHER" id="PTHR46378">
    <property type="entry name" value="STEROL REGULATORY ELEMENT-BINDING PROTEIN CLEAVAGE-ACTIVATING PROTEIN"/>
    <property type="match status" value="1"/>
</dbReference>
<evidence type="ECO:0000256" key="7">
    <source>
        <dbReference type="ARBA" id="ARBA00022574"/>
    </source>
</evidence>
<dbReference type="OrthoDB" id="6510177at2759"/>
<comment type="function">
    <text evidence="19">Escort protein required for cholesterol as well as lipid homeostasis. Regulates export of the SCAP-SREBP complex from the endoplasmic reticulum to the Golgi upon low cholesterol, thereby regulating the processing of sterol regulatory element-binding proteins (SREBPs) SREBF1/SREBP1 and SREBF2/SREBP2. At high sterol concentrations, formation of a ternary complex with INSIG (INSIG1 or INSIG2) leads to mask the ER export signal in SCAP, promoting retention of the complex in the endoplasmic reticulum. Low sterol concentrations trigger release of INSIG, a conformational change in the SSD domain of SCAP, unmasking of the ER export signal, promoting recruitment into COPII-coated vesicles and transport of the SCAP-SREBP to the Golgi: in the Golgi, SREBPs are then processed, releasing the transcription factor fragment of SREBPs from the membrane, its import into the nucleus and up-regulation of LDLR, INSIG1 and the mevalonate pathway. Binds cholesterol via its SSD domain.</text>
</comment>
<evidence type="ECO:0000256" key="4">
    <source>
        <dbReference type="ARBA" id="ARBA00007410"/>
    </source>
</evidence>
<evidence type="ECO:0000256" key="11">
    <source>
        <dbReference type="ARBA" id="ARBA00022989"/>
    </source>
</evidence>
<dbReference type="eggNOG" id="KOG1933">
    <property type="taxonomic scope" value="Eukaryota"/>
</dbReference>
<feature type="domain" description="SSD" evidence="22">
    <location>
        <begin position="288"/>
        <end position="446"/>
    </location>
</feature>
<proteinExistence type="inferred from homology"/>
<dbReference type="KEGG" id="abp:AGABI1DRAFT53800"/>
<evidence type="ECO:0000256" key="2">
    <source>
        <dbReference type="ARBA" id="ARBA00004557"/>
    </source>
</evidence>
<evidence type="ECO:0000256" key="19">
    <source>
        <dbReference type="ARBA" id="ARBA00045958"/>
    </source>
</evidence>
<evidence type="ECO:0000256" key="16">
    <source>
        <dbReference type="ARBA" id="ARBA00023166"/>
    </source>
</evidence>
<evidence type="ECO:0000256" key="21">
    <source>
        <dbReference type="SAM" id="Phobius"/>
    </source>
</evidence>
<keyword evidence="18" id="KW-0753">Steroid metabolism</keyword>
<keyword evidence="6" id="KW-0153">Cholesterol metabolism</keyword>
<evidence type="ECO:0000256" key="15">
    <source>
        <dbReference type="ARBA" id="ARBA00023136"/>
    </source>
</evidence>
<dbReference type="Gene3D" id="2.130.10.10">
    <property type="entry name" value="YVTN repeat-like/Quinoprotein amine dehydrogenase"/>
    <property type="match status" value="1"/>
</dbReference>
<comment type="similarity">
    <text evidence="4">Belongs to the WD repeat SCAP family.</text>
</comment>
<keyword evidence="12" id="KW-0333">Golgi apparatus</keyword>
<feature type="region of interest" description="Disordered" evidence="20">
    <location>
        <begin position="999"/>
        <end position="1021"/>
    </location>
</feature>
<evidence type="ECO:0000256" key="10">
    <source>
        <dbReference type="ARBA" id="ARBA00022824"/>
    </source>
</evidence>
<evidence type="ECO:0000256" key="20">
    <source>
        <dbReference type="SAM" id="MobiDB-lite"/>
    </source>
</evidence>
<evidence type="ECO:0000256" key="6">
    <source>
        <dbReference type="ARBA" id="ARBA00022548"/>
    </source>
</evidence>
<dbReference type="OMA" id="THQIRLI"/>
<dbReference type="HOGENOM" id="CLU_003290_0_0_1"/>
<dbReference type="InterPro" id="IPR015943">
    <property type="entry name" value="WD40/YVTN_repeat-like_dom_sf"/>
</dbReference>
<feature type="compositionally biased region" description="Basic and acidic residues" evidence="20">
    <location>
        <begin position="999"/>
        <end position="1010"/>
    </location>
</feature>
<evidence type="ECO:0000256" key="3">
    <source>
        <dbReference type="ARBA" id="ARBA00004653"/>
    </source>
</evidence>
<keyword evidence="15 21" id="KW-0472">Membrane</keyword>
<dbReference type="GO" id="GO:0012507">
    <property type="term" value="C:ER to Golgi transport vesicle membrane"/>
    <property type="evidence" value="ECO:0007669"/>
    <property type="project" value="UniProtKB-SubCell"/>
</dbReference>
<accession>K5X5H5</accession>
<evidence type="ECO:0000256" key="18">
    <source>
        <dbReference type="ARBA" id="ARBA00023221"/>
    </source>
</evidence>
<keyword evidence="8 21" id="KW-0812">Transmembrane</keyword>
<dbReference type="InterPro" id="IPR030225">
    <property type="entry name" value="SCAP"/>
</dbReference>
<evidence type="ECO:0000313" key="24">
    <source>
        <dbReference type="Proteomes" id="UP000008493"/>
    </source>
</evidence>
<dbReference type="InterPro" id="IPR001680">
    <property type="entry name" value="WD40_rpt"/>
</dbReference>
<dbReference type="GO" id="GO:0008203">
    <property type="term" value="P:cholesterol metabolic process"/>
    <property type="evidence" value="ECO:0007669"/>
    <property type="project" value="UniProtKB-KW"/>
</dbReference>
<dbReference type="GO" id="GO:0032936">
    <property type="term" value="C:SREBP-SCAP complex"/>
    <property type="evidence" value="ECO:0007669"/>
    <property type="project" value="TreeGrafter"/>
</dbReference>
<feature type="transmembrane region" description="Helical" evidence="21">
    <location>
        <begin position="603"/>
        <end position="630"/>
    </location>
</feature>
<dbReference type="SUPFAM" id="SSF82866">
    <property type="entry name" value="Multidrug efflux transporter AcrB transmembrane domain"/>
    <property type="match status" value="1"/>
</dbReference>
<protein>
    <recommendedName>
        <fullName evidence="5">Sterol regulatory element-binding protein cleavage-activating protein</fullName>
    </recommendedName>
</protein>
<dbReference type="InterPro" id="IPR000731">
    <property type="entry name" value="SSD"/>
</dbReference>
<dbReference type="InParanoid" id="K5X5H5"/>
<keyword evidence="14" id="KW-0446">Lipid-binding</keyword>
<organism evidence="23 24">
    <name type="scientific">Agaricus bisporus var. burnettii (strain JB137-S8 / ATCC MYA-4627 / FGSC 10392)</name>
    <name type="common">White button mushroom</name>
    <dbReference type="NCBI Taxonomy" id="597362"/>
    <lineage>
        <taxon>Eukaryota</taxon>
        <taxon>Fungi</taxon>
        <taxon>Dikarya</taxon>
        <taxon>Basidiomycota</taxon>
        <taxon>Agaricomycotina</taxon>
        <taxon>Agaricomycetes</taxon>
        <taxon>Agaricomycetidae</taxon>
        <taxon>Agaricales</taxon>
        <taxon>Agaricineae</taxon>
        <taxon>Agaricaceae</taxon>
        <taxon>Agaricus</taxon>
    </lineage>
</organism>
<evidence type="ECO:0000256" key="12">
    <source>
        <dbReference type="ARBA" id="ARBA00023034"/>
    </source>
</evidence>
<feature type="transmembrane region" description="Helical" evidence="21">
    <location>
        <begin position="285"/>
        <end position="305"/>
    </location>
</feature>
<feature type="compositionally biased region" description="Basic and acidic residues" evidence="20">
    <location>
        <begin position="1048"/>
        <end position="1059"/>
    </location>
</feature>
<keyword evidence="10" id="KW-0256">Endoplasmic reticulum</keyword>
<dbReference type="AlphaFoldDB" id="K5X5H5"/>
<evidence type="ECO:0000256" key="13">
    <source>
        <dbReference type="ARBA" id="ARBA00023098"/>
    </source>
</evidence>
<evidence type="ECO:0000256" key="1">
    <source>
        <dbReference type="ARBA" id="ARBA00004477"/>
    </source>
</evidence>
<keyword evidence="24" id="KW-1185">Reference proteome</keyword>
<dbReference type="PANTHER" id="PTHR46378:SF1">
    <property type="entry name" value="STEROL REGULATORY ELEMENT-BINDING PROTEIN CLEAVAGE-ACTIVATING PROTEIN"/>
    <property type="match status" value="1"/>
</dbReference>
<dbReference type="STRING" id="597362.K5X5H5"/>
<evidence type="ECO:0000259" key="22">
    <source>
        <dbReference type="PROSITE" id="PS50156"/>
    </source>
</evidence>
<feature type="transmembrane region" description="Helical" evidence="21">
    <location>
        <begin position="317"/>
        <end position="343"/>
    </location>
</feature>
<feature type="compositionally biased region" description="Low complexity" evidence="20">
    <location>
        <begin position="1011"/>
        <end position="1020"/>
    </location>
</feature>
<keyword evidence="7" id="KW-0853">WD repeat</keyword>
<dbReference type="PROSITE" id="PS50156">
    <property type="entry name" value="SSD"/>
    <property type="match status" value="1"/>
</dbReference>
<feature type="transmembrane region" description="Helical" evidence="21">
    <location>
        <begin position="497"/>
        <end position="515"/>
    </location>
</feature>
<comment type="subcellular location">
    <subcellularLocation>
        <location evidence="2">Cytoplasmic vesicle</location>
        <location evidence="2">COPII-coated vesicle membrane</location>
        <topology evidence="2">Multi-pass membrane protein</topology>
    </subcellularLocation>
    <subcellularLocation>
        <location evidence="1">Endoplasmic reticulum membrane</location>
        <topology evidence="1">Multi-pass membrane protein</topology>
    </subcellularLocation>
    <subcellularLocation>
        <location evidence="3">Golgi apparatus membrane</location>
        <topology evidence="3">Multi-pass membrane protein</topology>
    </subcellularLocation>
</comment>
<dbReference type="InterPro" id="IPR036322">
    <property type="entry name" value="WD40_repeat_dom_sf"/>
</dbReference>
<evidence type="ECO:0000256" key="9">
    <source>
        <dbReference type="ARBA" id="ARBA00022737"/>
    </source>
</evidence>
<evidence type="ECO:0000256" key="8">
    <source>
        <dbReference type="ARBA" id="ARBA00022692"/>
    </source>
</evidence>
<keyword evidence="11 21" id="KW-1133">Transmembrane helix</keyword>